<name>A0ABR9JSA6_9ACTN</name>
<evidence type="ECO:0000313" key="3">
    <source>
        <dbReference type="EMBL" id="MBE1533437.1"/>
    </source>
</evidence>
<sequence length="303" mass="32240">MDTVTPEEQAALVALLQVRPEKMRWGDITAEVLEAGSAVEVWERLVPPTLAPLPGEPEPLEAAAADIRRWADEGNTLLTILDAVYPARLRGVHQAPPVLFARGALRTDDLAVSVVGSRQASERGLQIAVGIARALVARDVTVSAGLALGIDTAAHRAALDQGGRTVAVVGTGINKTYPAANRGLHGEIADRGLLLSQFWPDAPPQKHNFLMRNATMSGYGLATVVVEAGEHSGARAQARLAVEHGRPVILTDFVVERNDWAKALIDRPGVHVADGMGTVLAVIDRLIAEESRIDDELRCLASA</sequence>
<protein>
    <submittedName>
        <fullName evidence="3">DNA processing protein</fullName>
    </submittedName>
</protein>
<dbReference type="EMBL" id="JADBDZ010000001">
    <property type="protein sequence ID" value="MBE1533437.1"/>
    <property type="molecule type" value="Genomic_DNA"/>
</dbReference>
<comment type="caution">
    <text evidence="3">The sequence shown here is derived from an EMBL/GenBank/DDBJ whole genome shotgun (WGS) entry which is preliminary data.</text>
</comment>
<dbReference type="PANTHER" id="PTHR43022:SF1">
    <property type="entry name" value="PROTEIN SMF"/>
    <property type="match status" value="1"/>
</dbReference>
<dbReference type="SUPFAM" id="SSF102405">
    <property type="entry name" value="MCP/YpsA-like"/>
    <property type="match status" value="1"/>
</dbReference>
<comment type="similarity">
    <text evidence="1">Belongs to the DprA/Smf family.</text>
</comment>
<dbReference type="PANTHER" id="PTHR43022">
    <property type="entry name" value="PROTEIN SMF"/>
    <property type="match status" value="1"/>
</dbReference>
<keyword evidence="4" id="KW-1185">Reference proteome</keyword>
<gene>
    <name evidence="3" type="ORF">H4W34_003270</name>
</gene>
<feature type="domain" description="Smf/DprA SLOG" evidence="2">
    <location>
        <begin position="77"/>
        <end position="255"/>
    </location>
</feature>
<reference evidence="3 4" key="1">
    <citation type="submission" date="2020-10" db="EMBL/GenBank/DDBJ databases">
        <title>Sequencing the genomes of 1000 actinobacteria strains.</title>
        <authorList>
            <person name="Klenk H.-P."/>
        </authorList>
    </citation>
    <scope>NUCLEOTIDE SEQUENCE [LARGE SCALE GENOMIC DNA]</scope>
    <source>
        <strain evidence="3 4">DSM 46744</strain>
    </source>
</reference>
<dbReference type="Pfam" id="PF02481">
    <property type="entry name" value="DNA_processg_A"/>
    <property type="match status" value="1"/>
</dbReference>
<organism evidence="3 4">
    <name type="scientific">Actinomadura algeriensis</name>
    <dbReference type="NCBI Taxonomy" id="1679523"/>
    <lineage>
        <taxon>Bacteria</taxon>
        <taxon>Bacillati</taxon>
        <taxon>Actinomycetota</taxon>
        <taxon>Actinomycetes</taxon>
        <taxon>Streptosporangiales</taxon>
        <taxon>Thermomonosporaceae</taxon>
        <taxon>Actinomadura</taxon>
    </lineage>
</organism>
<dbReference type="InterPro" id="IPR057666">
    <property type="entry name" value="DrpA_SLOG"/>
</dbReference>
<dbReference type="RefSeq" id="WP_192759994.1">
    <property type="nucleotide sequence ID" value="NZ_JADBDZ010000001.1"/>
</dbReference>
<proteinExistence type="inferred from homology"/>
<evidence type="ECO:0000256" key="1">
    <source>
        <dbReference type="ARBA" id="ARBA00006525"/>
    </source>
</evidence>
<dbReference type="Gene3D" id="3.40.50.450">
    <property type="match status" value="1"/>
</dbReference>
<accession>A0ABR9JSA6</accession>
<evidence type="ECO:0000313" key="4">
    <source>
        <dbReference type="Proteomes" id="UP000627838"/>
    </source>
</evidence>
<dbReference type="Proteomes" id="UP000627838">
    <property type="component" value="Unassembled WGS sequence"/>
</dbReference>
<evidence type="ECO:0000259" key="2">
    <source>
        <dbReference type="Pfam" id="PF02481"/>
    </source>
</evidence>
<dbReference type="InterPro" id="IPR003488">
    <property type="entry name" value="DprA"/>
</dbReference>